<protein>
    <submittedName>
        <fullName evidence="2">Uncharacterized protein</fullName>
    </submittedName>
</protein>
<name>A0A3B6MNT4_WHEAT</name>
<evidence type="ECO:0000256" key="1">
    <source>
        <dbReference type="SAM" id="MobiDB-lite"/>
    </source>
</evidence>
<gene>
    <name evidence="2" type="primary">LOC123106801</name>
</gene>
<keyword evidence="3" id="KW-1185">Reference proteome</keyword>
<organism evidence="2">
    <name type="scientific">Triticum aestivum</name>
    <name type="common">Wheat</name>
    <dbReference type="NCBI Taxonomy" id="4565"/>
    <lineage>
        <taxon>Eukaryota</taxon>
        <taxon>Viridiplantae</taxon>
        <taxon>Streptophyta</taxon>
        <taxon>Embryophyta</taxon>
        <taxon>Tracheophyta</taxon>
        <taxon>Spermatophyta</taxon>
        <taxon>Magnoliopsida</taxon>
        <taxon>Liliopsida</taxon>
        <taxon>Poales</taxon>
        <taxon>Poaceae</taxon>
        <taxon>BOP clade</taxon>
        <taxon>Pooideae</taxon>
        <taxon>Triticodae</taxon>
        <taxon>Triticeae</taxon>
        <taxon>Triticinae</taxon>
        <taxon>Triticum</taxon>
    </lineage>
</organism>
<dbReference type="Gramene" id="TraesARI5D03G03042280.1">
    <property type="protein sequence ID" value="TraesARI5D03G03042280.1"/>
    <property type="gene ID" value="TraesARI5D03G03042280"/>
</dbReference>
<reference evidence="2" key="2">
    <citation type="submission" date="2018-10" db="UniProtKB">
        <authorList>
            <consortium name="EnsemblPlants"/>
        </authorList>
    </citation>
    <scope>IDENTIFICATION</scope>
</reference>
<dbReference type="Gramene" id="TraesCS5D03G0335800.1">
    <property type="protein sequence ID" value="TraesCS5D03G0335800.1.CDS"/>
    <property type="gene ID" value="TraesCS5D03G0335800"/>
</dbReference>
<dbReference type="AlphaFoldDB" id="A0A3B6MNT4"/>
<feature type="region of interest" description="Disordered" evidence="1">
    <location>
        <begin position="119"/>
        <end position="216"/>
    </location>
</feature>
<dbReference type="EnsemblPlants" id="TraesCS5D02G133100.1">
    <property type="protein sequence ID" value="TraesCS5D02G133100.1"/>
    <property type="gene ID" value="TraesCS5D02G133100"/>
</dbReference>
<feature type="compositionally biased region" description="Low complexity" evidence="1">
    <location>
        <begin position="188"/>
        <end position="202"/>
    </location>
</feature>
<dbReference type="Gramene" id="TraesLDM5D03G03093300.1">
    <property type="protein sequence ID" value="TraesLDM5D03G03093300.1"/>
    <property type="gene ID" value="TraesLDM5D03G03093300"/>
</dbReference>
<proteinExistence type="predicted"/>
<feature type="compositionally biased region" description="Pro residues" evidence="1">
    <location>
        <begin position="58"/>
        <end position="69"/>
    </location>
</feature>
<dbReference type="Gramene" id="TraesCS5D02G133100.1">
    <property type="protein sequence ID" value="TraesCS5D02G133100.1"/>
    <property type="gene ID" value="TraesCS5D02G133100"/>
</dbReference>
<reference evidence="2" key="1">
    <citation type="submission" date="2018-08" db="EMBL/GenBank/DDBJ databases">
        <authorList>
            <person name="Rossello M."/>
        </authorList>
    </citation>
    <scope>NUCLEOTIDE SEQUENCE [LARGE SCALE GENOMIC DNA]</scope>
    <source>
        <strain evidence="2">cv. Chinese Spring</strain>
    </source>
</reference>
<dbReference type="Gramene" id="TraesMAC5D03G03087640.1">
    <property type="protein sequence ID" value="TraesMAC5D03G03087640.1"/>
    <property type="gene ID" value="TraesMAC5D03G03087640"/>
</dbReference>
<dbReference type="Proteomes" id="UP000019116">
    <property type="component" value="Chromosome 5D"/>
</dbReference>
<dbReference type="OrthoDB" id="694081at2759"/>
<evidence type="ECO:0000313" key="2">
    <source>
        <dbReference type="EnsemblPlants" id="TraesCS5D02G133100.1"/>
    </source>
</evidence>
<dbReference type="KEGG" id="taes:123124540"/>
<accession>A0A3B6MNT4</accession>
<dbReference type="Gramene" id="TraesCLE_scaffold_030330_01G000100.1">
    <property type="protein sequence ID" value="TraesCLE_scaffold_030330_01G000100.1"/>
    <property type="gene ID" value="TraesCLE_scaffold_030330_01G000100"/>
</dbReference>
<dbReference type="Gramene" id="TraesWEE_scaffold_013930_01G000100.1">
    <property type="protein sequence ID" value="TraesWEE_scaffold_013930_01G000100.1"/>
    <property type="gene ID" value="TraesWEE_scaffold_013930_01G000100"/>
</dbReference>
<dbReference type="Gramene" id="TraesCAD_scaffold_035586_01G000100.1">
    <property type="protein sequence ID" value="TraesCAD_scaffold_035586_01G000100.1"/>
    <property type="gene ID" value="TraesCAD_scaffold_035586_01G000100"/>
</dbReference>
<dbReference type="Gramene" id="TraesPARA_EIv1.0_1796700.1">
    <property type="protein sequence ID" value="TraesPARA_EIv1.0_1796700.1.CDS"/>
    <property type="gene ID" value="TraesPARA_EIv1.0_1796700"/>
</dbReference>
<dbReference type="Gramene" id="TraesROB_scaffold_020701_01G000100.1">
    <property type="protein sequence ID" value="TraesROB_scaffold_020701_01G000100.1"/>
    <property type="gene ID" value="TraesROB_scaffold_020701_01G000100"/>
</dbReference>
<dbReference type="OMA" id="PQLHWQV"/>
<sequence>MADCYAPADMDELHRRWLPREIFADIGIADAAPPSAAAVEDVAVHLTGILGSKEGLPRPRPPPPPPAPAPHHRHHASQVSGLGGTAPVVYGGGSNGGGVPAPWPVLPYSPPQWQVPTNFANGGGSARFLGPRHAPPRPSHGPPPAKRRLGGTGGTGVFLPRAQGYQYQHKAATKPPAKGRNPPKELLQGQYQPVQQQQQQQRADQEEAAETTQKQKASAALLALPQEWTY</sequence>
<evidence type="ECO:0000313" key="3">
    <source>
        <dbReference type="Proteomes" id="UP000019116"/>
    </source>
</evidence>
<feature type="region of interest" description="Disordered" evidence="1">
    <location>
        <begin position="51"/>
        <end position="93"/>
    </location>
</feature>